<name>A0AAW8E1Q1_9BURK</name>
<dbReference type="PROSITE" id="PS00092">
    <property type="entry name" value="N6_MTASE"/>
    <property type="match status" value="1"/>
</dbReference>
<dbReference type="RefSeq" id="WP_307637786.1">
    <property type="nucleotide sequence ID" value="NZ_JAUSRR010000008.1"/>
</dbReference>
<feature type="domain" description="DNA methylase N-4/N-6" evidence="7">
    <location>
        <begin position="121"/>
        <end position="477"/>
    </location>
</feature>
<dbReference type="Gene3D" id="3.40.50.150">
    <property type="entry name" value="Vaccinia Virus protein VP39"/>
    <property type="match status" value="1"/>
</dbReference>
<dbReference type="InterPro" id="IPR029063">
    <property type="entry name" value="SAM-dependent_MTases_sf"/>
</dbReference>
<evidence type="ECO:0000256" key="1">
    <source>
        <dbReference type="ARBA" id="ARBA00006594"/>
    </source>
</evidence>
<evidence type="ECO:0000256" key="3">
    <source>
        <dbReference type="ARBA" id="ARBA00022603"/>
    </source>
</evidence>
<gene>
    <name evidence="8" type="ORF">J2W25_004607</name>
</gene>
<dbReference type="GO" id="GO:0008170">
    <property type="term" value="F:N-methyltransferase activity"/>
    <property type="evidence" value="ECO:0007669"/>
    <property type="project" value="InterPro"/>
</dbReference>
<dbReference type="SUPFAM" id="SSF53335">
    <property type="entry name" value="S-adenosyl-L-methionine-dependent methyltransferases"/>
    <property type="match status" value="1"/>
</dbReference>
<dbReference type="AlphaFoldDB" id="A0AAW8E1Q1"/>
<sequence length="668" mass="74513">MNKLKMHSTNLSQDNIERIRDLFPGCVTEAKAENGEVKLAVDFDQLRQELVDSIVEGPQERYQLNWPGKREALHLANAPIAKTLRPMSEESVEFNTTKNVFIQGDNLEALKLLQEPYLGRIKLIYVDPPYNTGNDFVYSDTFTSSKNAELRRSGQISEEGIALVANTNANGRFHSDWLSMIFPRLKLAWNLMSDDGVLVVSIDENEHANLVSIGTEIFGRDAYVGEIALKNSSKNDQSYISMQHEYIVFFVKNKAANPGNWTERKEGLEKIYSAFAGFKKEYGDDWAAINAAAKAWYKTFPASDPVYGSKHYDWMDANGVYFGSDISGPNDGQYVYDVKHPVTDLPCKQPARGWVFPPDSMKLRISEGRVHFGPDHTTVPKLKTYLKDTETQSLTSIRFVDGRAASKRLATLFGEKVFTNPKDELLLRDIYKAVGISKGDIVLDMFSGSGSALQAVWELNASIGATAQFIGIQVAEDLNESLKTAKGAAKQITNNAIKLLGKSGKPANVAEICKQRLRLAGDKIRERTNSLDVGFRSLRIDTTNMADVYYSPDSLEKGQIKLLVDNIKPDRTPEDLLFQVLLDWGVDLTLPIVKKSIQEKAVFFVDGNVLAACFDAQGGVDEELVKQLAKHQPLRVVFRDAGFKDSAVKINVEQIFKLLSPVTEVKCI</sequence>
<evidence type="ECO:0000256" key="5">
    <source>
        <dbReference type="ARBA" id="ARBA00022691"/>
    </source>
</evidence>
<keyword evidence="3 8" id="KW-0489">Methyltransferase</keyword>
<dbReference type="GO" id="GO:0032259">
    <property type="term" value="P:methylation"/>
    <property type="evidence" value="ECO:0007669"/>
    <property type="project" value="UniProtKB-KW"/>
</dbReference>
<dbReference type="InterPro" id="IPR002295">
    <property type="entry name" value="N4/N6-MTase_EcoPI_Mod-like"/>
</dbReference>
<dbReference type="Proteomes" id="UP001244295">
    <property type="component" value="Unassembled WGS sequence"/>
</dbReference>
<keyword evidence="4 8" id="KW-0808">Transferase</keyword>
<comment type="similarity">
    <text evidence="1">Belongs to the N(4)/N(6)-methyltransferase family.</text>
</comment>
<evidence type="ECO:0000256" key="2">
    <source>
        <dbReference type="ARBA" id="ARBA00011900"/>
    </source>
</evidence>
<evidence type="ECO:0000256" key="6">
    <source>
        <dbReference type="ARBA" id="ARBA00047942"/>
    </source>
</evidence>
<evidence type="ECO:0000313" key="9">
    <source>
        <dbReference type="Proteomes" id="UP001244295"/>
    </source>
</evidence>
<evidence type="ECO:0000259" key="7">
    <source>
        <dbReference type="Pfam" id="PF01555"/>
    </source>
</evidence>
<dbReference type="PRINTS" id="PR00508">
    <property type="entry name" value="S21N4MTFRASE"/>
</dbReference>
<dbReference type="InterPro" id="IPR002941">
    <property type="entry name" value="DNA_methylase_N4/N6"/>
</dbReference>
<evidence type="ECO:0000313" key="8">
    <source>
        <dbReference type="EMBL" id="MDP9925564.1"/>
    </source>
</evidence>
<dbReference type="Pfam" id="PF01555">
    <property type="entry name" value="N6_N4_Mtase"/>
    <property type="match status" value="1"/>
</dbReference>
<dbReference type="PIRSF" id="PIRSF015855">
    <property type="entry name" value="TypeIII_Mtase_mKpnI"/>
    <property type="match status" value="1"/>
</dbReference>
<proteinExistence type="inferred from homology"/>
<dbReference type="InterPro" id="IPR001091">
    <property type="entry name" value="RM_Methyltransferase"/>
</dbReference>
<organism evidence="8 9">
    <name type="scientific">Variovorax boronicumulans</name>
    <dbReference type="NCBI Taxonomy" id="436515"/>
    <lineage>
        <taxon>Bacteria</taxon>
        <taxon>Pseudomonadati</taxon>
        <taxon>Pseudomonadota</taxon>
        <taxon>Betaproteobacteria</taxon>
        <taxon>Burkholderiales</taxon>
        <taxon>Comamonadaceae</taxon>
        <taxon>Variovorax</taxon>
    </lineage>
</organism>
<comment type="caution">
    <text evidence="8">The sequence shown here is derived from an EMBL/GenBank/DDBJ whole genome shotgun (WGS) entry which is preliminary data.</text>
</comment>
<evidence type="ECO:0000256" key="4">
    <source>
        <dbReference type="ARBA" id="ARBA00022679"/>
    </source>
</evidence>
<reference evidence="8" key="1">
    <citation type="submission" date="2023-07" db="EMBL/GenBank/DDBJ databases">
        <title>Sorghum-associated microbial communities from plants grown in Nebraska, USA.</title>
        <authorList>
            <person name="Schachtman D."/>
        </authorList>
    </citation>
    <scope>NUCLEOTIDE SEQUENCE</scope>
    <source>
        <strain evidence="8">DS2795</strain>
    </source>
</reference>
<keyword evidence="5" id="KW-0949">S-adenosyl-L-methionine</keyword>
<dbReference type="GO" id="GO:0003677">
    <property type="term" value="F:DNA binding"/>
    <property type="evidence" value="ECO:0007669"/>
    <property type="project" value="InterPro"/>
</dbReference>
<accession>A0AAW8E1Q1</accession>
<comment type="catalytic activity">
    <reaction evidence="6">
        <text>a 2'-deoxyadenosine in DNA + S-adenosyl-L-methionine = an N(6)-methyl-2'-deoxyadenosine in DNA + S-adenosyl-L-homocysteine + H(+)</text>
        <dbReference type="Rhea" id="RHEA:15197"/>
        <dbReference type="Rhea" id="RHEA-COMP:12418"/>
        <dbReference type="Rhea" id="RHEA-COMP:12419"/>
        <dbReference type="ChEBI" id="CHEBI:15378"/>
        <dbReference type="ChEBI" id="CHEBI:57856"/>
        <dbReference type="ChEBI" id="CHEBI:59789"/>
        <dbReference type="ChEBI" id="CHEBI:90615"/>
        <dbReference type="ChEBI" id="CHEBI:90616"/>
        <dbReference type="EC" id="2.1.1.72"/>
    </reaction>
</comment>
<dbReference type="InterPro" id="IPR002052">
    <property type="entry name" value="DNA_methylase_N6_adenine_CS"/>
</dbReference>
<dbReference type="GO" id="GO:0009007">
    <property type="term" value="F:site-specific DNA-methyltransferase (adenine-specific) activity"/>
    <property type="evidence" value="ECO:0007669"/>
    <property type="project" value="UniProtKB-EC"/>
</dbReference>
<dbReference type="EC" id="2.1.1.72" evidence="2"/>
<dbReference type="EMBL" id="JAUSRR010000008">
    <property type="protein sequence ID" value="MDP9925564.1"/>
    <property type="molecule type" value="Genomic_DNA"/>
</dbReference>
<protein>
    <recommendedName>
        <fullName evidence="2">site-specific DNA-methyltransferase (adenine-specific)</fullName>
        <ecNumber evidence="2">2.1.1.72</ecNumber>
    </recommendedName>
</protein>